<dbReference type="Proteomes" id="UP001055940">
    <property type="component" value="Chromosome"/>
</dbReference>
<evidence type="ECO:0000313" key="2">
    <source>
        <dbReference type="EMBL" id="USY19714.1"/>
    </source>
</evidence>
<protein>
    <recommendedName>
        <fullName evidence="4">Terminase small subunit</fullName>
    </recommendedName>
</protein>
<organism evidence="2 3">
    <name type="scientific">Nocardiopsis exhalans</name>
    <dbReference type="NCBI Taxonomy" id="163604"/>
    <lineage>
        <taxon>Bacteria</taxon>
        <taxon>Bacillati</taxon>
        <taxon>Actinomycetota</taxon>
        <taxon>Actinomycetes</taxon>
        <taxon>Streptosporangiales</taxon>
        <taxon>Nocardiopsidaceae</taxon>
        <taxon>Nocardiopsis</taxon>
    </lineage>
</organism>
<keyword evidence="3" id="KW-1185">Reference proteome</keyword>
<feature type="region of interest" description="Disordered" evidence="1">
    <location>
        <begin position="129"/>
        <end position="161"/>
    </location>
</feature>
<evidence type="ECO:0000256" key="1">
    <source>
        <dbReference type="SAM" id="MobiDB-lite"/>
    </source>
</evidence>
<evidence type="ECO:0008006" key="4">
    <source>
        <dbReference type="Google" id="ProtNLM"/>
    </source>
</evidence>
<evidence type="ECO:0000313" key="3">
    <source>
        <dbReference type="Proteomes" id="UP001055940"/>
    </source>
</evidence>
<dbReference type="Pfam" id="PF25673">
    <property type="entry name" value="Terminase_7"/>
    <property type="match status" value="1"/>
</dbReference>
<dbReference type="RefSeq" id="WP_254418906.1">
    <property type="nucleotide sequence ID" value="NZ_CP099837.1"/>
</dbReference>
<dbReference type="InterPro" id="IPR057972">
    <property type="entry name" value="Terminase_7"/>
</dbReference>
<feature type="region of interest" description="Disordered" evidence="1">
    <location>
        <begin position="1"/>
        <end position="46"/>
    </location>
</feature>
<reference evidence="2" key="1">
    <citation type="submission" date="2022-06" db="EMBL/GenBank/DDBJ databases">
        <authorList>
            <person name="Ping M."/>
        </authorList>
    </citation>
    <scope>NUCLEOTIDE SEQUENCE</scope>
    <source>
        <strain evidence="2">JCM11759T</strain>
    </source>
</reference>
<sequence>MASGGARVNSGPPPDPNALRRNRKEDKSGWSTLPSEGRTGPTPAWPLIEAEPREWDLWCDLWTKPQAVMWERLGLHYEVALFVRTLAEAEHPTPRSDAAKLTKQYMESLGLTGPGMLRLRWKIGPVEQEAAPAGEAAPAKAAPRRKSARDRLKVVTSGEGT</sequence>
<proteinExistence type="predicted"/>
<dbReference type="EMBL" id="CP099837">
    <property type="protein sequence ID" value="USY19714.1"/>
    <property type="molecule type" value="Genomic_DNA"/>
</dbReference>
<gene>
    <name evidence="2" type="ORF">NE857_31545</name>
</gene>
<name>A0ABY5D5S9_9ACTN</name>
<feature type="compositionally biased region" description="Low complexity" evidence="1">
    <location>
        <begin position="129"/>
        <end position="141"/>
    </location>
</feature>
<accession>A0ABY5D5S9</accession>